<dbReference type="InterPro" id="IPR000792">
    <property type="entry name" value="Tscrpt_reg_LuxR_C"/>
</dbReference>
<evidence type="ECO:0000313" key="5">
    <source>
        <dbReference type="EMBL" id="MFF8277959.1"/>
    </source>
</evidence>
<dbReference type="PROSITE" id="PS50043">
    <property type="entry name" value="HTH_LUXR_2"/>
    <property type="match status" value="1"/>
</dbReference>
<dbReference type="PROSITE" id="PS00622">
    <property type="entry name" value="HTH_LUXR_1"/>
    <property type="match status" value="1"/>
</dbReference>
<dbReference type="SUPFAM" id="SSF46894">
    <property type="entry name" value="C-terminal effector domain of the bipartite response regulators"/>
    <property type="match status" value="1"/>
</dbReference>
<dbReference type="RefSeq" id="WP_391935165.1">
    <property type="nucleotide sequence ID" value="NZ_JBIBSM010000008.1"/>
</dbReference>
<organism evidence="5 6">
    <name type="scientific">Streptomyces lateritius</name>
    <dbReference type="NCBI Taxonomy" id="67313"/>
    <lineage>
        <taxon>Bacteria</taxon>
        <taxon>Bacillati</taxon>
        <taxon>Actinomycetota</taxon>
        <taxon>Actinomycetes</taxon>
        <taxon>Kitasatosporales</taxon>
        <taxon>Streptomycetaceae</taxon>
        <taxon>Streptomyces</taxon>
    </lineage>
</organism>
<keyword evidence="2" id="KW-0067">ATP-binding</keyword>
<dbReference type="PANTHER" id="PTHR16305">
    <property type="entry name" value="TESTICULAR SOLUBLE ADENYLYL CYCLASE"/>
    <property type="match status" value="1"/>
</dbReference>
<sequence>MTRRRLARTPVRGREAELAFVEARLDSLARGEGGIVRVEGPPGSGRTRVLTEAAASAKRRGTRVLHGGADPDDRSPLGPLFEGLLSGEVAEATRLRDLATSPGQRFWLLQELGDRLREAARGGPLLIVLDDLQWCDDLTLLAFHTVAAGLSSEPILWLVAVRGGSVPPGVRTTLDRIQRAGAYELSLGPLGDLAIARITEDVLGAVPDPDVLRVARRAEGVPLLLVELLDALREEGAVTIEDGMARLPAGPGPVGRLPSVRRRLDLLSDAARELVETAAAMGSPVTVGLLAEALGRPSATLISAVREALDSDLLAERGDHLEFRHALIREAVEAGLPISAGRNAGKPRRHAAEALPESAASPAERPAPPTDRAPTESTSTDSTSTDSTSTGGPAVDAGRRPAASDLTATAAVPAAEPGPGPPESGLSTREPGLSTWEPGLSVRESGLSAREPVATDGPERPRGSAGAAPLLRWTGPAARAHHPGASAPSSGGLGPEAEARTRLGLARRLFCRSDFSEAVRHARTGAGLPGIPAALRARLTALLCLALSMSGELDAAEQAVAEALAAAEATGDRAAGATATVAASVVHFHRMDWSSAVGQADRAAALAAGREVGPSAWIPEALWQGFLWNAAGRSAEALALAEAGVRNTRNQGRTAATRMWLANHARALLDAGRLTDARDAAEAATAVSDELAPGDFADAVLLPTLMRVALHTGDQEAVRAYAAEALRLRSADAPLLRDAGAWTTALTADFEGGPDRAMALVGDVTVTLGAERPSLVGPLDPADAPVLVRMALRAGAHERAAAAADVAERRAALNPDVTILAATAAHARGLLANDLGHLLRAVRLYEDCPRPLARASALEDAGRKLAVTRKAEAVPYLDKALALYTRAGAERDALRVRRRLRAAGVRRRPSPAGHVEEWPGLTAAEAGVARLVAQGLTNARVAEHLSLSPHTVASHLRRVFTKLDITSRGELSRLAATRDSGE</sequence>
<dbReference type="Gene3D" id="1.25.40.10">
    <property type="entry name" value="Tetratricopeptide repeat domain"/>
    <property type="match status" value="1"/>
</dbReference>
<proteinExistence type="predicted"/>
<dbReference type="CDD" id="cd06170">
    <property type="entry name" value="LuxR_C_like"/>
    <property type="match status" value="1"/>
</dbReference>
<dbReference type="Pfam" id="PF13191">
    <property type="entry name" value="AAA_16"/>
    <property type="match status" value="1"/>
</dbReference>
<accession>A0ABW6YEA1</accession>
<feature type="compositionally biased region" description="Low complexity" evidence="3">
    <location>
        <begin position="401"/>
        <end position="415"/>
    </location>
</feature>
<feature type="compositionally biased region" description="Low complexity" evidence="3">
    <location>
        <begin position="377"/>
        <end position="390"/>
    </location>
</feature>
<dbReference type="PANTHER" id="PTHR16305:SF35">
    <property type="entry name" value="TRANSCRIPTIONAL ACTIVATOR DOMAIN"/>
    <property type="match status" value="1"/>
</dbReference>
<dbReference type="Proteomes" id="UP001603013">
    <property type="component" value="Unassembled WGS sequence"/>
</dbReference>
<dbReference type="Gene3D" id="1.10.10.10">
    <property type="entry name" value="Winged helix-like DNA-binding domain superfamily/Winged helix DNA-binding domain"/>
    <property type="match status" value="1"/>
</dbReference>
<keyword evidence="1" id="KW-0547">Nucleotide-binding</keyword>
<dbReference type="InterPro" id="IPR027417">
    <property type="entry name" value="P-loop_NTPase"/>
</dbReference>
<evidence type="ECO:0000256" key="3">
    <source>
        <dbReference type="SAM" id="MobiDB-lite"/>
    </source>
</evidence>
<evidence type="ECO:0000313" key="6">
    <source>
        <dbReference type="Proteomes" id="UP001603013"/>
    </source>
</evidence>
<evidence type="ECO:0000256" key="2">
    <source>
        <dbReference type="ARBA" id="ARBA00022840"/>
    </source>
</evidence>
<reference evidence="5 6" key="1">
    <citation type="submission" date="2024-10" db="EMBL/GenBank/DDBJ databases">
        <title>The Natural Products Discovery Center: Release of the First 8490 Sequenced Strains for Exploring Actinobacteria Biosynthetic Diversity.</title>
        <authorList>
            <person name="Kalkreuter E."/>
            <person name="Kautsar S.A."/>
            <person name="Yang D."/>
            <person name="Bader C.D."/>
            <person name="Teijaro C.N."/>
            <person name="Fluegel L."/>
            <person name="Davis C.M."/>
            <person name="Simpson J.R."/>
            <person name="Lauterbach L."/>
            <person name="Steele A.D."/>
            <person name="Gui C."/>
            <person name="Meng S."/>
            <person name="Li G."/>
            <person name="Viehrig K."/>
            <person name="Ye F."/>
            <person name="Su P."/>
            <person name="Kiefer A.F."/>
            <person name="Nichols A."/>
            <person name="Cepeda A.J."/>
            <person name="Yan W."/>
            <person name="Fan B."/>
            <person name="Jiang Y."/>
            <person name="Adhikari A."/>
            <person name="Zheng C.-J."/>
            <person name="Schuster L."/>
            <person name="Cowan T.M."/>
            <person name="Smanski M.J."/>
            <person name="Chevrette M.G."/>
            <person name="De Carvalho L.P.S."/>
            <person name="Shen B."/>
        </authorList>
    </citation>
    <scope>NUCLEOTIDE SEQUENCE [LARGE SCALE GENOMIC DNA]</scope>
    <source>
        <strain evidence="5 6">NPDC015755</strain>
    </source>
</reference>
<dbReference type="InterPro" id="IPR011990">
    <property type="entry name" value="TPR-like_helical_dom_sf"/>
</dbReference>
<feature type="compositionally biased region" description="Low complexity" evidence="3">
    <location>
        <begin position="353"/>
        <end position="364"/>
    </location>
</feature>
<keyword evidence="6" id="KW-1185">Reference proteome</keyword>
<dbReference type="InterPro" id="IPR041664">
    <property type="entry name" value="AAA_16"/>
</dbReference>
<protein>
    <submittedName>
        <fullName evidence="5">AAA family ATPase</fullName>
    </submittedName>
</protein>
<dbReference type="InterPro" id="IPR036388">
    <property type="entry name" value="WH-like_DNA-bd_sf"/>
</dbReference>
<dbReference type="Pfam" id="PF00196">
    <property type="entry name" value="GerE"/>
    <property type="match status" value="1"/>
</dbReference>
<dbReference type="SUPFAM" id="SSF52540">
    <property type="entry name" value="P-loop containing nucleoside triphosphate hydrolases"/>
    <property type="match status" value="1"/>
</dbReference>
<gene>
    <name evidence="5" type="ORF">ACF05T_17890</name>
</gene>
<dbReference type="PRINTS" id="PR00038">
    <property type="entry name" value="HTHLUXR"/>
</dbReference>
<feature type="domain" description="HTH luxR-type" evidence="4">
    <location>
        <begin position="914"/>
        <end position="979"/>
    </location>
</feature>
<name>A0ABW6YEA1_9ACTN</name>
<dbReference type="InterPro" id="IPR016032">
    <property type="entry name" value="Sig_transdc_resp-reg_C-effctor"/>
</dbReference>
<feature type="region of interest" description="Disordered" evidence="3">
    <location>
        <begin position="339"/>
        <end position="469"/>
    </location>
</feature>
<evidence type="ECO:0000259" key="4">
    <source>
        <dbReference type="PROSITE" id="PS50043"/>
    </source>
</evidence>
<dbReference type="SMART" id="SM00421">
    <property type="entry name" value="HTH_LUXR"/>
    <property type="match status" value="1"/>
</dbReference>
<comment type="caution">
    <text evidence="5">The sequence shown here is derived from an EMBL/GenBank/DDBJ whole genome shotgun (WGS) entry which is preliminary data.</text>
</comment>
<evidence type="ECO:0000256" key="1">
    <source>
        <dbReference type="ARBA" id="ARBA00022741"/>
    </source>
</evidence>
<dbReference type="EMBL" id="JBIBSM010000008">
    <property type="protein sequence ID" value="MFF8277959.1"/>
    <property type="molecule type" value="Genomic_DNA"/>
</dbReference>